<evidence type="ECO:0000313" key="2">
    <source>
        <dbReference type="EMBL" id="MRX72259.1"/>
    </source>
</evidence>
<dbReference type="PROSITE" id="PS52050">
    <property type="entry name" value="WYL"/>
    <property type="match status" value="1"/>
</dbReference>
<dbReference type="RefSeq" id="WP_154307403.1">
    <property type="nucleotide sequence ID" value="NZ_WKKI01000013.1"/>
</dbReference>
<dbReference type="Proteomes" id="UP000448867">
    <property type="component" value="Unassembled WGS sequence"/>
</dbReference>
<reference evidence="2 3" key="1">
    <citation type="submission" date="2019-11" db="EMBL/GenBank/DDBJ databases">
        <title>Bacillus lacus genome.</title>
        <authorList>
            <person name="Allen C.J."/>
            <person name="Newman J.D."/>
        </authorList>
    </citation>
    <scope>NUCLEOTIDE SEQUENCE [LARGE SCALE GENOMIC DNA]</scope>
    <source>
        <strain evidence="2 3">KCTC 33946</strain>
    </source>
</reference>
<organism evidence="2 3">
    <name type="scientific">Metabacillus lacus</name>
    <dbReference type="NCBI Taxonomy" id="1983721"/>
    <lineage>
        <taxon>Bacteria</taxon>
        <taxon>Bacillati</taxon>
        <taxon>Bacillota</taxon>
        <taxon>Bacilli</taxon>
        <taxon>Bacillales</taxon>
        <taxon>Bacillaceae</taxon>
        <taxon>Metabacillus</taxon>
    </lineage>
</organism>
<accession>A0A7X2M002</accession>
<sequence>MNYLLKQSLNMQTPVTIFYLSKSGEITQRSILVLGLTASHISAYCYKRGALRTFSLDRVLSAAQTGRNVS</sequence>
<evidence type="ECO:0000313" key="3">
    <source>
        <dbReference type="Proteomes" id="UP000448867"/>
    </source>
</evidence>
<proteinExistence type="predicted"/>
<dbReference type="InterPro" id="IPR026881">
    <property type="entry name" value="WYL_dom"/>
</dbReference>
<dbReference type="EMBL" id="WKKI01000013">
    <property type="protein sequence ID" value="MRX72259.1"/>
    <property type="molecule type" value="Genomic_DNA"/>
</dbReference>
<keyword evidence="3" id="KW-1185">Reference proteome</keyword>
<feature type="domain" description="WYL" evidence="1">
    <location>
        <begin position="5"/>
        <end position="62"/>
    </location>
</feature>
<dbReference type="OrthoDB" id="2112405at2"/>
<gene>
    <name evidence="2" type="ORF">GJU40_08855</name>
</gene>
<comment type="caution">
    <text evidence="2">The sequence shown here is derived from an EMBL/GenBank/DDBJ whole genome shotgun (WGS) entry which is preliminary data.</text>
</comment>
<evidence type="ECO:0000259" key="1">
    <source>
        <dbReference type="Pfam" id="PF13280"/>
    </source>
</evidence>
<dbReference type="Pfam" id="PF13280">
    <property type="entry name" value="WYL"/>
    <property type="match status" value="1"/>
</dbReference>
<dbReference type="AlphaFoldDB" id="A0A7X2M002"/>
<protein>
    <recommendedName>
        <fullName evidence="1">WYL domain-containing protein</fullName>
    </recommendedName>
</protein>
<name>A0A7X2M002_9BACI</name>